<dbReference type="Proteomes" id="UP000013085">
    <property type="component" value="Unassembled WGS sequence"/>
</dbReference>
<proteinExistence type="predicted"/>
<feature type="chain" id="PRO_5002395423" description="Outer membrane efflux protein" evidence="2">
    <location>
        <begin position="25"/>
        <end position="366"/>
    </location>
</feature>
<feature type="signal peptide" evidence="2">
    <location>
        <begin position="1"/>
        <end position="24"/>
    </location>
</feature>
<gene>
    <name evidence="3" type="ORF">HMPREF1090_02767</name>
</gene>
<protein>
    <recommendedName>
        <fullName evidence="5">Outer membrane efflux protein</fullName>
    </recommendedName>
</protein>
<dbReference type="SUPFAM" id="SSF56954">
    <property type="entry name" value="Outer membrane efflux proteins (OEP)"/>
    <property type="match status" value="2"/>
</dbReference>
<dbReference type="AlphaFoldDB" id="A0A0E2H9B6"/>
<dbReference type="PATRIC" id="fig|999408.3.peg.2987"/>
<reference evidence="3 4" key="1">
    <citation type="submission" date="2013-01" db="EMBL/GenBank/DDBJ databases">
        <title>The Genome Sequence of Clostridium clostridioforme 90A8.</title>
        <authorList>
            <consortium name="The Broad Institute Genome Sequencing Platform"/>
            <person name="Earl A."/>
            <person name="Ward D."/>
            <person name="Feldgarden M."/>
            <person name="Gevers D."/>
            <person name="Courvalin P."/>
            <person name="Lambert T."/>
            <person name="Walker B."/>
            <person name="Young S.K."/>
            <person name="Zeng Q."/>
            <person name="Gargeya S."/>
            <person name="Fitzgerald M."/>
            <person name="Haas B."/>
            <person name="Abouelleil A."/>
            <person name="Alvarado L."/>
            <person name="Arachchi H.M."/>
            <person name="Berlin A.M."/>
            <person name="Chapman S.B."/>
            <person name="Dewar J."/>
            <person name="Goldberg J."/>
            <person name="Griggs A."/>
            <person name="Gujja S."/>
            <person name="Hansen M."/>
            <person name="Howarth C."/>
            <person name="Imamovic A."/>
            <person name="Larimer J."/>
            <person name="McCowan C."/>
            <person name="Murphy C."/>
            <person name="Neiman D."/>
            <person name="Pearson M."/>
            <person name="Priest M."/>
            <person name="Roberts A."/>
            <person name="Saif S."/>
            <person name="Shea T."/>
            <person name="Sisk P."/>
            <person name="Sykes S."/>
            <person name="Wortman J."/>
            <person name="Nusbaum C."/>
            <person name="Birren B."/>
        </authorList>
    </citation>
    <scope>NUCLEOTIDE SEQUENCE [LARGE SCALE GENOMIC DNA]</scope>
    <source>
        <strain evidence="3 4">90A8</strain>
    </source>
</reference>
<evidence type="ECO:0000313" key="3">
    <source>
        <dbReference type="EMBL" id="ENZ13563.1"/>
    </source>
</evidence>
<dbReference type="EMBL" id="AGYR01000030">
    <property type="protein sequence ID" value="ENZ13563.1"/>
    <property type="molecule type" value="Genomic_DNA"/>
</dbReference>
<evidence type="ECO:0008006" key="5">
    <source>
        <dbReference type="Google" id="ProtNLM"/>
    </source>
</evidence>
<feature type="coiled-coil region" evidence="1">
    <location>
        <begin position="58"/>
        <end position="118"/>
    </location>
</feature>
<organism evidence="3 4">
    <name type="scientific">[Clostridium] clostridioforme 90A8</name>
    <dbReference type="NCBI Taxonomy" id="999408"/>
    <lineage>
        <taxon>Bacteria</taxon>
        <taxon>Bacillati</taxon>
        <taxon>Bacillota</taxon>
        <taxon>Clostridia</taxon>
        <taxon>Lachnospirales</taxon>
        <taxon>Lachnospiraceae</taxon>
        <taxon>Enterocloster</taxon>
    </lineage>
</organism>
<keyword evidence="1" id="KW-0175">Coiled coil</keyword>
<dbReference type="PROSITE" id="PS51257">
    <property type="entry name" value="PROKAR_LIPOPROTEIN"/>
    <property type="match status" value="1"/>
</dbReference>
<evidence type="ECO:0000313" key="4">
    <source>
        <dbReference type="Proteomes" id="UP000013085"/>
    </source>
</evidence>
<keyword evidence="2" id="KW-0732">Signal</keyword>
<name>A0A0E2H9B6_9FIRM</name>
<evidence type="ECO:0000256" key="1">
    <source>
        <dbReference type="SAM" id="Coils"/>
    </source>
</evidence>
<accession>A0A0E2H9B6</accession>
<dbReference type="RefSeq" id="WP_002595984.1">
    <property type="nucleotide sequence ID" value="NZ_KB851022.1"/>
</dbReference>
<dbReference type="HOGENOM" id="CLU_051144_0_0_9"/>
<evidence type="ECO:0000256" key="2">
    <source>
        <dbReference type="SAM" id="SignalP"/>
    </source>
</evidence>
<comment type="caution">
    <text evidence="3">The sequence shown here is derived from an EMBL/GenBank/DDBJ whole genome shotgun (WGS) entry which is preliminary data.</text>
</comment>
<sequence>MVKKCLLLCIGILFACQHPLEVHADAMPDVIRYEELETLVKAYSPQIQMEQAQYDSRLARYENAREEIMETRRLLREEAEDLEKDGDKDSASQYRAQAKTLEDAAKDMDKQIRSAQGSQASMSLRRMEDTVLWTAQNLMGTYNTLKAEQEAALAQAEWKQSQYEKLLRQVQTGSASAAQADQAGKEADGAAARAKAARDEMERVKKELLILTGYPEGSQTEIGPMPAPRPERVREMGGSVDKWRALGNNYSLREQRSGGASSNKELHARQRDIRQSEEAMYGQLDTLYQDVLASQTLWTSALTSMESQEAAFQAASNKLALGMLSRQEYLEAKAAYMDAAAAKERADAGFQQAMDTYDWALKGFMT</sequence>
<dbReference type="Gene3D" id="1.20.1600.10">
    <property type="entry name" value="Outer membrane efflux proteins (OEP)"/>
    <property type="match status" value="1"/>
</dbReference>